<evidence type="ECO:0000256" key="5">
    <source>
        <dbReference type="ARBA" id="ARBA00023125"/>
    </source>
</evidence>
<evidence type="ECO:0000256" key="10">
    <source>
        <dbReference type="SAM" id="Phobius"/>
    </source>
</evidence>
<keyword evidence="2" id="KW-0732">Signal</keyword>
<accession>A0A4Y1R2V4</accession>
<dbReference type="FunFam" id="3.30.70.360:FF:000001">
    <property type="entry name" value="N-acetyldiaminopimelate deacetylase"/>
    <property type="match status" value="1"/>
</dbReference>
<reference evidence="12" key="1">
    <citation type="journal article" date="2019" name="Science">
        <title>Mutation of a bHLH transcription factor allowed almond domestication.</title>
        <authorList>
            <person name="Sanchez-Perez R."/>
            <person name="Pavan S."/>
            <person name="Mazzeo R."/>
            <person name="Moldovan C."/>
            <person name="Aiese Cigliano R."/>
            <person name="Del Cueto J."/>
            <person name="Ricciardi F."/>
            <person name="Lotti C."/>
            <person name="Ricciardi L."/>
            <person name="Dicenta F."/>
            <person name="Lopez-Marques R.L."/>
            <person name="Lindberg Moller B."/>
        </authorList>
    </citation>
    <scope>NUCLEOTIDE SEQUENCE</scope>
</reference>
<dbReference type="SUPFAM" id="SSF55031">
    <property type="entry name" value="Bacterial exopeptidase dimerisation domain"/>
    <property type="match status" value="1"/>
</dbReference>
<protein>
    <submittedName>
        <fullName evidence="12">TCV-interacting protein</fullName>
    </submittedName>
</protein>
<dbReference type="InterPro" id="IPR017439">
    <property type="entry name" value="Amidohydrolase"/>
</dbReference>
<dbReference type="Gene3D" id="2.170.150.80">
    <property type="entry name" value="NAC domain"/>
    <property type="match status" value="1"/>
</dbReference>
<dbReference type="InterPro" id="IPR036093">
    <property type="entry name" value="NAC_dom_sf"/>
</dbReference>
<dbReference type="InterPro" id="IPR044757">
    <property type="entry name" value="ILR1-like_Hyd"/>
</dbReference>
<evidence type="ECO:0000256" key="3">
    <source>
        <dbReference type="ARBA" id="ARBA00022801"/>
    </source>
</evidence>
<keyword evidence="5" id="KW-0238">DNA-binding</keyword>
<keyword evidence="7" id="KW-0464">Manganese</keyword>
<name>A0A4Y1R2V4_PRUDU</name>
<comment type="similarity">
    <text evidence="1">Belongs to the peptidase M20 family.</text>
</comment>
<dbReference type="GO" id="GO:0003677">
    <property type="term" value="F:DNA binding"/>
    <property type="evidence" value="ECO:0007669"/>
    <property type="project" value="UniProtKB-KW"/>
</dbReference>
<dbReference type="InterPro" id="IPR003441">
    <property type="entry name" value="NAC-dom"/>
</dbReference>
<evidence type="ECO:0000256" key="9">
    <source>
        <dbReference type="SAM" id="MobiDB-lite"/>
    </source>
</evidence>
<gene>
    <name evidence="12" type="ORF">Prudu_007858</name>
</gene>
<feature type="transmembrane region" description="Helical" evidence="10">
    <location>
        <begin position="554"/>
        <end position="573"/>
    </location>
</feature>
<dbReference type="InterPro" id="IPR011650">
    <property type="entry name" value="Peptidase_M20_dimer"/>
</dbReference>
<dbReference type="PANTHER" id="PTHR11014">
    <property type="entry name" value="PEPTIDASE M20 FAMILY MEMBER"/>
    <property type="match status" value="1"/>
</dbReference>
<evidence type="ECO:0000256" key="1">
    <source>
        <dbReference type="ARBA" id="ARBA00006153"/>
    </source>
</evidence>
<keyword evidence="4" id="KW-0805">Transcription regulation</keyword>
<feature type="region of interest" description="Disordered" evidence="9">
    <location>
        <begin position="424"/>
        <end position="444"/>
    </location>
</feature>
<dbReference type="SUPFAM" id="SSF53187">
    <property type="entry name" value="Zn-dependent exopeptidases"/>
    <property type="match status" value="2"/>
</dbReference>
<dbReference type="Pfam" id="PF07687">
    <property type="entry name" value="M20_dimer"/>
    <property type="match status" value="1"/>
</dbReference>
<evidence type="ECO:0000256" key="8">
    <source>
        <dbReference type="ARBA" id="ARBA00023242"/>
    </source>
</evidence>
<dbReference type="Pfam" id="PF02365">
    <property type="entry name" value="NAM"/>
    <property type="match status" value="1"/>
</dbReference>
<evidence type="ECO:0000259" key="11">
    <source>
        <dbReference type="PROSITE" id="PS51005"/>
    </source>
</evidence>
<dbReference type="PROSITE" id="PS51005">
    <property type="entry name" value="NAC"/>
    <property type="match status" value="1"/>
</dbReference>
<dbReference type="InterPro" id="IPR002933">
    <property type="entry name" value="Peptidase_M20"/>
</dbReference>
<dbReference type="SUPFAM" id="SSF101941">
    <property type="entry name" value="NAC domain"/>
    <property type="match status" value="1"/>
</dbReference>
<dbReference type="GO" id="GO:0006355">
    <property type="term" value="P:regulation of DNA-templated transcription"/>
    <property type="evidence" value="ECO:0007669"/>
    <property type="project" value="InterPro"/>
</dbReference>
<feature type="domain" description="NAC" evidence="11">
    <location>
        <begin position="1"/>
        <end position="120"/>
    </location>
</feature>
<dbReference type="Gene3D" id="3.40.630.10">
    <property type="entry name" value="Zn peptidases"/>
    <property type="match status" value="2"/>
</dbReference>
<dbReference type="InterPro" id="IPR036264">
    <property type="entry name" value="Bact_exopeptidase_dim_dom"/>
</dbReference>
<dbReference type="EMBL" id="AP019298">
    <property type="protein sequence ID" value="BBG98450.1"/>
    <property type="molecule type" value="Genomic_DNA"/>
</dbReference>
<proteinExistence type="inferred from homology"/>
<feature type="region of interest" description="Disordered" evidence="9">
    <location>
        <begin position="130"/>
        <end position="169"/>
    </location>
</feature>
<sequence>MDLSVIQTTDPEWFFFCPQDRKYPNGHRLNRATGKGYWKATGKDRQIKSATILIGMKKTLVFHTGRAPKGKRTNWVMHEYRTTQKELDGTNPGQGGIGDSGDEGRNCLMNPFVLCRLFKKQDETIEDSNFAEVEPTFSSSTAAISSPQDTQSDHALGPTSPSFERLDEKPTKVECTIADCSNGMEPDTLQPIECPSNTYNGYDAEDQLNVPLEGLDMFYDPPQQPLFSPLHSQMQTELYYCGSNNFNNGHQGVKIQYGTNDQDADISEFLSSIFNSSGEHSDVDAFVAVPCETEFQNPVQSEGNIDRRGPVQNESTQIDCCKMLSHVVLTGDAGTGIRLRTRETQNPTSTENFARQGDAPRRLRLQCKFEVLHGCNLSKDWNCRPEDQETKPMAVEEIRDTEEKAIDAAVSDVVDAAVSDAVDAATDPPKKETMSTRPNFTPEGSILTGERVPNAILQASPAGHSMWSFAFLFRVVVVVAFLFIMLLAYGDFISFEAAGSPLTYNSDRVLLVALYAINNTISQQLLLSSFRPISVIGFLRNFDHTNNKMDSCSIANFLLVLLLSLASLCPVHGTHEEDRNTNYAKEILSAAQQDKQWLVSIRRQIHENPELRFEEYNTSALLRRELDQLGITYTYPIAKTGIVAQIGSGSSPVVALRADMDALSLQELVEWEHKSKVDGKMHGCGHDAHTTMLLGAAKLLNRRKDKLKNRITGSASSQEKAKQNPFKARKICVKLLFHMVLKGTVRLIFQPAEEGGAGASEMIKGGALGEAEAIFGMHVAYGIPTGTIASISGPHLAAVCFFEAKMVGIGGHAAEPHLTADPILAASFAILALQQLISREVDPLHSQVLSVTYVRGGSASNVIPSHVEFGGTLRSLTTEGLWKLRRRLKEVIESQAVVHRCNAYVDMKDEEFPPLPAVFNDESLHLHVKRVGELMLGPENVMACEKLMAGEDFAFYQEVIPGVMFSIGIRNEEVGSVHFPHSPYFFLDEDVLPIGQHYMLPWRRFIWIATNIRLNSKISEQLVWSVLQKLGGLVHAAILY</sequence>
<evidence type="ECO:0000256" key="7">
    <source>
        <dbReference type="ARBA" id="ARBA00023211"/>
    </source>
</evidence>
<evidence type="ECO:0000313" key="12">
    <source>
        <dbReference type="EMBL" id="BBG98450.1"/>
    </source>
</evidence>
<dbReference type="GO" id="GO:0016787">
    <property type="term" value="F:hydrolase activity"/>
    <property type="evidence" value="ECO:0007669"/>
    <property type="project" value="UniProtKB-KW"/>
</dbReference>
<keyword evidence="10" id="KW-0472">Membrane</keyword>
<dbReference type="GO" id="GO:0009850">
    <property type="term" value="P:auxin metabolic process"/>
    <property type="evidence" value="ECO:0007669"/>
    <property type="project" value="InterPro"/>
</dbReference>
<feature type="compositionally biased region" description="Polar residues" evidence="9">
    <location>
        <begin position="136"/>
        <end position="150"/>
    </location>
</feature>
<keyword evidence="10" id="KW-0812">Transmembrane</keyword>
<keyword evidence="6" id="KW-0804">Transcription</keyword>
<dbReference type="Pfam" id="PF01546">
    <property type="entry name" value="Peptidase_M20"/>
    <property type="match status" value="2"/>
</dbReference>
<keyword evidence="3" id="KW-0378">Hydrolase</keyword>
<dbReference type="NCBIfam" id="TIGR01891">
    <property type="entry name" value="amidohydrolases"/>
    <property type="match status" value="1"/>
</dbReference>
<evidence type="ECO:0000256" key="4">
    <source>
        <dbReference type="ARBA" id="ARBA00023015"/>
    </source>
</evidence>
<keyword evidence="8" id="KW-0539">Nucleus</keyword>
<evidence type="ECO:0000256" key="6">
    <source>
        <dbReference type="ARBA" id="ARBA00023163"/>
    </source>
</evidence>
<keyword evidence="10" id="KW-1133">Transmembrane helix</keyword>
<evidence type="ECO:0000256" key="2">
    <source>
        <dbReference type="ARBA" id="ARBA00022729"/>
    </source>
</evidence>
<dbReference type="CDD" id="cd08017">
    <property type="entry name" value="M20_IAA_Hyd"/>
    <property type="match status" value="1"/>
</dbReference>
<feature type="transmembrane region" description="Helical" evidence="10">
    <location>
        <begin position="466"/>
        <end position="489"/>
    </location>
</feature>
<dbReference type="PANTHER" id="PTHR11014:SF140">
    <property type="entry name" value="IAA-AMINO ACID HYDROLASE ILR1-LIKE 3"/>
    <property type="match status" value="1"/>
</dbReference>
<organism evidence="12">
    <name type="scientific">Prunus dulcis</name>
    <name type="common">Almond</name>
    <name type="synonym">Amygdalus dulcis</name>
    <dbReference type="NCBI Taxonomy" id="3755"/>
    <lineage>
        <taxon>Eukaryota</taxon>
        <taxon>Viridiplantae</taxon>
        <taxon>Streptophyta</taxon>
        <taxon>Embryophyta</taxon>
        <taxon>Tracheophyta</taxon>
        <taxon>Spermatophyta</taxon>
        <taxon>Magnoliopsida</taxon>
        <taxon>eudicotyledons</taxon>
        <taxon>Gunneridae</taxon>
        <taxon>Pentapetalae</taxon>
        <taxon>rosids</taxon>
        <taxon>fabids</taxon>
        <taxon>Rosales</taxon>
        <taxon>Rosaceae</taxon>
        <taxon>Amygdaloideae</taxon>
        <taxon>Amygdaleae</taxon>
        <taxon>Prunus</taxon>
    </lineage>
</organism>
<dbReference type="AlphaFoldDB" id="A0A4Y1R2V4"/>